<comment type="caution">
    <text evidence="1">The sequence shown here is derived from an EMBL/GenBank/DDBJ whole genome shotgun (WGS) entry which is preliminary data.</text>
</comment>
<dbReference type="RefSeq" id="WP_132085034.1">
    <property type="nucleotide sequence ID" value="NZ_SLUK01000011.1"/>
</dbReference>
<dbReference type="InterPro" id="IPR052550">
    <property type="entry name" value="Pyrimidine_5'-ntase_YjjG"/>
</dbReference>
<dbReference type="Gene3D" id="3.40.50.1000">
    <property type="entry name" value="HAD superfamily/HAD-like"/>
    <property type="match status" value="1"/>
</dbReference>
<dbReference type="InterPro" id="IPR036412">
    <property type="entry name" value="HAD-like_sf"/>
</dbReference>
<dbReference type="SFLD" id="SFLDG01129">
    <property type="entry name" value="C1.5:_HAD__Beta-PGM__Phosphata"/>
    <property type="match status" value="1"/>
</dbReference>
<dbReference type="PANTHER" id="PTHR47478:SF1">
    <property type="entry name" value="PYRIMIDINE 5'-NUCLEOTIDASE YJJG"/>
    <property type="match status" value="1"/>
</dbReference>
<dbReference type="Pfam" id="PF00702">
    <property type="entry name" value="Hydrolase"/>
    <property type="match status" value="1"/>
</dbReference>
<dbReference type="EMBL" id="SLUK01000011">
    <property type="protein sequence ID" value="TCL42284.1"/>
    <property type="molecule type" value="Genomic_DNA"/>
</dbReference>
<protein>
    <submittedName>
        <fullName evidence="1">2-haloacid dehalogenase</fullName>
    </submittedName>
</protein>
<keyword evidence="2" id="KW-1185">Reference proteome</keyword>
<dbReference type="SFLD" id="SFLDS00003">
    <property type="entry name" value="Haloacid_Dehalogenase"/>
    <property type="match status" value="1"/>
</dbReference>
<accession>A0A9X8Y7H2</accession>
<gene>
    <name evidence="1" type="ORF">EDD78_11148</name>
</gene>
<dbReference type="InterPro" id="IPR011951">
    <property type="entry name" value="HAD-SF_hydro_IA_YjjG/PynA"/>
</dbReference>
<evidence type="ECO:0000313" key="2">
    <source>
        <dbReference type="Proteomes" id="UP000294682"/>
    </source>
</evidence>
<evidence type="ECO:0000313" key="1">
    <source>
        <dbReference type="EMBL" id="TCL42284.1"/>
    </source>
</evidence>
<proteinExistence type="predicted"/>
<sequence>MPRYDILLLDADGTLFDFERAEREALFAALRARGIVPGERHLAVYREINEGLWRRFERGELQKEELLRLRFSLYFEEMGIGEEPRRFNKEYLDELKKGAFLLPGAQELCERLHGCCRLCLATNGVSRVQRGRLRRSSIAPFIHDLFVSEDLGAQKPQAAYFDRVFARLGRPPRERVIILGDSLTSDMRGGVDYGIATCWLNFGRHRAPGLPVTYQIHALEEFVPIVLDEKNS</sequence>
<name>A0A9X8Y7H2_9FIRM</name>
<dbReference type="GO" id="GO:0008253">
    <property type="term" value="F:5'-nucleotidase activity"/>
    <property type="evidence" value="ECO:0007669"/>
    <property type="project" value="InterPro"/>
</dbReference>
<dbReference type="AlphaFoldDB" id="A0A9X8Y7H2"/>
<dbReference type="NCBIfam" id="TIGR02254">
    <property type="entry name" value="YjjG_YfnB"/>
    <property type="match status" value="1"/>
</dbReference>
<reference evidence="1 2" key="1">
    <citation type="submission" date="2019-03" db="EMBL/GenBank/DDBJ databases">
        <title>Genomic Encyclopedia of Type Strains, Phase IV (KMG-IV): sequencing the most valuable type-strain genomes for metagenomic binning, comparative biology and taxonomic classification.</title>
        <authorList>
            <person name="Goeker M."/>
        </authorList>
    </citation>
    <scope>NUCLEOTIDE SEQUENCE [LARGE SCALE GENOMIC DNA]</scope>
    <source>
        <strain evidence="1 2">DSM 100433</strain>
    </source>
</reference>
<dbReference type="SUPFAM" id="SSF56784">
    <property type="entry name" value="HAD-like"/>
    <property type="match status" value="1"/>
</dbReference>
<dbReference type="Gene3D" id="1.10.150.240">
    <property type="entry name" value="Putative phosphatase, domain 2"/>
    <property type="match status" value="1"/>
</dbReference>
<dbReference type="InterPro" id="IPR006439">
    <property type="entry name" value="HAD-SF_hydro_IA"/>
</dbReference>
<dbReference type="InterPro" id="IPR023214">
    <property type="entry name" value="HAD_sf"/>
</dbReference>
<dbReference type="PANTHER" id="PTHR47478">
    <property type="match status" value="1"/>
</dbReference>
<dbReference type="InterPro" id="IPR023198">
    <property type="entry name" value="PGP-like_dom2"/>
</dbReference>
<organism evidence="1 2">
    <name type="scientific">Harryflintia acetispora</name>
    <dbReference type="NCBI Taxonomy" id="1849041"/>
    <lineage>
        <taxon>Bacteria</taxon>
        <taxon>Bacillati</taxon>
        <taxon>Bacillota</taxon>
        <taxon>Clostridia</taxon>
        <taxon>Eubacteriales</taxon>
        <taxon>Oscillospiraceae</taxon>
        <taxon>Harryflintia</taxon>
    </lineage>
</organism>
<dbReference type="Proteomes" id="UP000294682">
    <property type="component" value="Unassembled WGS sequence"/>
</dbReference>
<dbReference type="NCBIfam" id="TIGR01549">
    <property type="entry name" value="HAD-SF-IA-v1"/>
    <property type="match status" value="1"/>
</dbReference>